<dbReference type="EMBL" id="PDUG01000005">
    <property type="protein sequence ID" value="PIC30501.1"/>
    <property type="molecule type" value="Genomic_DNA"/>
</dbReference>
<dbReference type="AlphaFoldDB" id="A0A2G5TTS2"/>
<name>A0A2G5TTS2_9PELO</name>
<dbReference type="Proteomes" id="UP000230233">
    <property type="component" value="Chromosome V"/>
</dbReference>
<proteinExistence type="predicted"/>
<organism evidence="1 2">
    <name type="scientific">Caenorhabditis nigoni</name>
    <dbReference type="NCBI Taxonomy" id="1611254"/>
    <lineage>
        <taxon>Eukaryota</taxon>
        <taxon>Metazoa</taxon>
        <taxon>Ecdysozoa</taxon>
        <taxon>Nematoda</taxon>
        <taxon>Chromadorea</taxon>
        <taxon>Rhabditida</taxon>
        <taxon>Rhabditina</taxon>
        <taxon>Rhabditomorpha</taxon>
        <taxon>Rhabditoidea</taxon>
        <taxon>Rhabditidae</taxon>
        <taxon>Peloderinae</taxon>
        <taxon>Caenorhabditis</taxon>
    </lineage>
</organism>
<protein>
    <submittedName>
        <fullName evidence="1">Uncharacterized protein</fullName>
    </submittedName>
</protein>
<evidence type="ECO:0000313" key="2">
    <source>
        <dbReference type="Proteomes" id="UP000230233"/>
    </source>
</evidence>
<gene>
    <name evidence="1" type="primary">Cnig_chr_V.g21718</name>
    <name evidence="1" type="ORF">B9Z55_021718</name>
</gene>
<reference evidence="2" key="1">
    <citation type="submission" date="2017-10" db="EMBL/GenBank/DDBJ databases">
        <title>Rapid genome shrinkage in a self-fertile nematode reveals novel sperm competition proteins.</title>
        <authorList>
            <person name="Yin D."/>
            <person name="Schwarz E.M."/>
            <person name="Thomas C.G."/>
            <person name="Felde R.L."/>
            <person name="Korf I.F."/>
            <person name="Cutter A.D."/>
            <person name="Schartner C.M."/>
            <person name="Ralston E.J."/>
            <person name="Meyer B.J."/>
            <person name="Haag E.S."/>
        </authorList>
    </citation>
    <scope>NUCLEOTIDE SEQUENCE [LARGE SCALE GENOMIC DNA]</scope>
    <source>
        <strain evidence="2">JU1422</strain>
    </source>
</reference>
<accession>A0A2G5TTS2</accession>
<sequence length="78" mass="8899">MGPHSGQILVRYERSFAAAKNGLVDFSTEFLRISTPKFDSSGCQNFFDFCVDLGKCILIRLRPLERSIYSIRPLILDK</sequence>
<keyword evidence="2" id="KW-1185">Reference proteome</keyword>
<comment type="caution">
    <text evidence="1">The sequence shown here is derived from an EMBL/GenBank/DDBJ whole genome shotgun (WGS) entry which is preliminary data.</text>
</comment>
<evidence type="ECO:0000313" key="1">
    <source>
        <dbReference type="EMBL" id="PIC30501.1"/>
    </source>
</evidence>